<evidence type="ECO:0000313" key="3">
    <source>
        <dbReference type="Proteomes" id="UP000000852"/>
    </source>
</evidence>
<keyword evidence="3" id="KW-1185">Reference proteome</keyword>
<reference evidence="2 3" key="1">
    <citation type="journal article" date="2009" name="Stand. Genomic Sci.">
        <title>Complete genome sequence of Pedobacter heparinus type strain (HIM 762-3).</title>
        <authorList>
            <person name="Han C."/>
            <person name="Spring S."/>
            <person name="Lapidus A."/>
            <person name="Del Rio T.G."/>
            <person name="Tice H."/>
            <person name="Copeland A."/>
            <person name="Cheng J.F."/>
            <person name="Lucas S."/>
            <person name="Chen F."/>
            <person name="Nolan M."/>
            <person name="Bruce D."/>
            <person name="Goodwin L."/>
            <person name="Pitluck S."/>
            <person name="Ivanova N."/>
            <person name="Mavromatis K."/>
            <person name="Mikhailova N."/>
            <person name="Pati A."/>
            <person name="Chen A."/>
            <person name="Palaniappan K."/>
            <person name="Land M."/>
            <person name="Hauser L."/>
            <person name="Chang Y.J."/>
            <person name="Jeffries C.C."/>
            <person name="Saunders E."/>
            <person name="Chertkov O."/>
            <person name="Brettin T."/>
            <person name="Goker M."/>
            <person name="Rohde M."/>
            <person name="Bristow J."/>
            <person name="Eisen J.A."/>
            <person name="Markowitz V."/>
            <person name="Hugenholtz P."/>
            <person name="Kyrpides N.C."/>
            <person name="Klenk H.P."/>
            <person name="Detter J.C."/>
        </authorList>
    </citation>
    <scope>NUCLEOTIDE SEQUENCE [LARGE SCALE GENOMIC DNA]</scope>
    <source>
        <strain evidence="3">ATCC 13125 / DSM 2366 / CIP 104194 / JCM 7457 / NBRC 12017 / NCIMB 9290 / NRRL B-14731 / HIM 762-3</strain>
    </source>
</reference>
<dbReference type="InterPro" id="IPR012341">
    <property type="entry name" value="6hp_glycosidase-like_sf"/>
</dbReference>
<dbReference type="RefSeq" id="WP_012781448.1">
    <property type="nucleotide sequence ID" value="NC_013061.1"/>
</dbReference>
<dbReference type="InterPro" id="IPR052043">
    <property type="entry name" value="PolySaccharide_Degr_Enz"/>
</dbReference>
<sequence>MMKTKGIFLLILNLVLSFGFYKCYGQSSRPAIMETMKKVARWQVDSIKQHGWRHAEDDWTNGTLYTGLMAYAQASGNRSYIDFLRKEVGEKLNWQITKDSLRYFADFYCVGQLYTELYLLEKQPRTIKDFRQLADTLLARPHTESLEWINKINRREWAWCDALFMGPPALALLAKATGNTQYLDLSNKLWWKTTAYLYDKEEHLFYRDSRFFDRKEANGKKVFWARGNGWVMGGMARLLDNMPANYPDRPKYIQLFKEMAGKIKTLQQADGSWRTSLLDPESYPSKETSGTAFYCYALAWGINHKILDAKTYLPVVRKAWHALTTSITATGMLGNVQPIGNKAKAEIKADDTEVYAIGGFLLAGTELMKLTN</sequence>
<gene>
    <name evidence="2" type="ordered locus">Phep_1289</name>
</gene>
<dbReference type="STRING" id="485917.Phep_1289"/>
<dbReference type="AlphaFoldDB" id="C6XSF9"/>
<keyword evidence="1 2" id="KW-0378">Hydrolase</keyword>
<protein>
    <submittedName>
        <fullName evidence="2">Glycosyl hydrolase family 88</fullName>
    </submittedName>
</protein>
<proteinExistence type="predicted"/>
<dbReference type="CAZy" id="GH105">
    <property type="family name" value="Glycoside Hydrolase Family 105"/>
</dbReference>
<name>C6XSF9_PEDHD</name>
<dbReference type="HOGENOM" id="CLU_042785_0_0_10"/>
<dbReference type="InterPro" id="IPR010905">
    <property type="entry name" value="Glyco_hydro_88"/>
</dbReference>
<dbReference type="KEGG" id="phe:Phep_1289"/>
<dbReference type="Pfam" id="PF07470">
    <property type="entry name" value="Glyco_hydro_88"/>
    <property type="match status" value="1"/>
</dbReference>
<organism evidence="2 3">
    <name type="scientific">Pedobacter heparinus (strain ATCC 13125 / DSM 2366 / CIP 104194 / JCM 7457 / NBRC 12017 / NCIMB 9290 / NRRL B-14731 / HIM 762-3)</name>
    <dbReference type="NCBI Taxonomy" id="485917"/>
    <lineage>
        <taxon>Bacteria</taxon>
        <taxon>Pseudomonadati</taxon>
        <taxon>Bacteroidota</taxon>
        <taxon>Sphingobacteriia</taxon>
        <taxon>Sphingobacteriales</taxon>
        <taxon>Sphingobacteriaceae</taxon>
        <taxon>Pedobacter</taxon>
    </lineage>
</organism>
<dbReference type="GO" id="GO:0016787">
    <property type="term" value="F:hydrolase activity"/>
    <property type="evidence" value="ECO:0007669"/>
    <property type="project" value="UniProtKB-KW"/>
</dbReference>
<dbReference type="GO" id="GO:0005975">
    <property type="term" value="P:carbohydrate metabolic process"/>
    <property type="evidence" value="ECO:0007669"/>
    <property type="project" value="InterPro"/>
</dbReference>
<dbReference type="PANTHER" id="PTHR33886:SF8">
    <property type="entry name" value="UNSATURATED RHAMNOGALACTURONAN HYDROLASE (EUROFUNG)"/>
    <property type="match status" value="1"/>
</dbReference>
<dbReference type="eggNOG" id="COG4225">
    <property type="taxonomic scope" value="Bacteria"/>
</dbReference>
<dbReference type="InterPro" id="IPR008928">
    <property type="entry name" value="6-hairpin_glycosidase_sf"/>
</dbReference>
<accession>C6XSF9</accession>
<evidence type="ECO:0000313" key="2">
    <source>
        <dbReference type="EMBL" id="ACU03504.1"/>
    </source>
</evidence>
<dbReference type="Gene3D" id="1.50.10.10">
    <property type="match status" value="1"/>
</dbReference>
<dbReference type="Proteomes" id="UP000000852">
    <property type="component" value="Chromosome"/>
</dbReference>
<dbReference type="PANTHER" id="PTHR33886">
    <property type="entry name" value="UNSATURATED RHAMNOGALACTURONAN HYDROLASE (EUROFUNG)"/>
    <property type="match status" value="1"/>
</dbReference>
<evidence type="ECO:0000256" key="1">
    <source>
        <dbReference type="ARBA" id="ARBA00022801"/>
    </source>
</evidence>
<dbReference type="SUPFAM" id="SSF48208">
    <property type="entry name" value="Six-hairpin glycosidases"/>
    <property type="match status" value="1"/>
</dbReference>
<dbReference type="EMBL" id="CP001681">
    <property type="protein sequence ID" value="ACU03504.1"/>
    <property type="molecule type" value="Genomic_DNA"/>
</dbReference>